<dbReference type="EnsemblProtists" id="EOD30029">
    <property type="protein sequence ID" value="EOD30029"/>
    <property type="gene ID" value="EMIHUDRAFT_99492"/>
</dbReference>
<dbReference type="RefSeq" id="XP_005782458.1">
    <property type="nucleotide sequence ID" value="XM_005782401.1"/>
</dbReference>
<dbReference type="AlphaFoldDB" id="A0A0D3K2P4"/>
<keyword evidence="3" id="KW-1185">Reference proteome</keyword>
<keyword evidence="1" id="KW-1133">Transmembrane helix</keyword>
<feature type="transmembrane region" description="Helical" evidence="1">
    <location>
        <begin position="95"/>
        <end position="114"/>
    </location>
</feature>
<organism evidence="2 3">
    <name type="scientific">Emiliania huxleyi (strain CCMP1516)</name>
    <dbReference type="NCBI Taxonomy" id="280463"/>
    <lineage>
        <taxon>Eukaryota</taxon>
        <taxon>Haptista</taxon>
        <taxon>Haptophyta</taxon>
        <taxon>Prymnesiophyceae</taxon>
        <taxon>Isochrysidales</taxon>
        <taxon>Noelaerhabdaceae</taxon>
        <taxon>Emiliania</taxon>
    </lineage>
</organism>
<evidence type="ECO:0008006" key="4">
    <source>
        <dbReference type="Google" id="ProtNLM"/>
    </source>
</evidence>
<dbReference type="KEGG" id="ehx:EMIHUDRAFT_99492"/>
<dbReference type="Proteomes" id="UP000013827">
    <property type="component" value="Unassembled WGS sequence"/>
</dbReference>
<reference evidence="2" key="2">
    <citation type="submission" date="2024-10" db="UniProtKB">
        <authorList>
            <consortium name="EnsemblProtists"/>
        </authorList>
    </citation>
    <scope>IDENTIFICATION</scope>
</reference>
<evidence type="ECO:0000256" key="1">
    <source>
        <dbReference type="SAM" id="Phobius"/>
    </source>
</evidence>
<evidence type="ECO:0000313" key="2">
    <source>
        <dbReference type="EnsemblProtists" id="EOD30029"/>
    </source>
</evidence>
<feature type="transmembrane region" description="Helical" evidence="1">
    <location>
        <begin position="134"/>
        <end position="153"/>
    </location>
</feature>
<feature type="transmembrane region" description="Helical" evidence="1">
    <location>
        <begin position="69"/>
        <end position="88"/>
    </location>
</feature>
<dbReference type="HOGENOM" id="CLU_1279750_0_0_1"/>
<keyword evidence="1" id="KW-0812">Transmembrane</keyword>
<dbReference type="GeneID" id="17275303"/>
<feature type="transmembrane region" description="Helical" evidence="1">
    <location>
        <begin position="44"/>
        <end position="63"/>
    </location>
</feature>
<feature type="transmembrane region" description="Helical" evidence="1">
    <location>
        <begin position="20"/>
        <end position="37"/>
    </location>
</feature>
<reference evidence="3" key="1">
    <citation type="journal article" date="2013" name="Nature">
        <title>Pan genome of the phytoplankton Emiliania underpins its global distribution.</title>
        <authorList>
            <person name="Read B.A."/>
            <person name="Kegel J."/>
            <person name="Klute M.J."/>
            <person name="Kuo A."/>
            <person name="Lefebvre S.C."/>
            <person name="Maumus F."/>
            <person name="Mayer C."/>
            <person name="Miller J."/>
            <person name="Monier A."/>
            <person name="Salamov A."/>
            <person name="Young J."/>
            <person name="Aguilar M."/>
            <person name="Claverie J.M."/>
            <person name="Frickenhaus S."/>
            <person name="Gonzalez K."/>
            <person name="Herman E.K."/>
            <person name="Lin Y.C."/>
            <person name="Napier J."/>
            <person name="Ogata H."/>
            <person name="Sarno A.F."/>
            <person name="Shmutz J."/>
            <person name="Schroeder D."/>
            <person name="de Vargas C."/>
            <person name="Verret F."/>
            <person name="von Dassow P."/>
            <person name="Valentin K."/>
            <person name="Van de Peer Y."/>
            <person name="Wheeler G."/>
            <person name="Dacks J.B."/>
            <person name="Delwiche C.F."/>
            <person name="Dyhrman S.T."/>
            <person name="Glockner G."/>
            <person name="John U."/>
            <person name="Richards T."/>
            <person name="Worden A.Z."/>
            <person name="Zhang X."/>
            <person name="Grigoriev I.V."/>
            <person name="Allen A.E."/>
            <person name="Bidle K."/>
            <person name="Borodovsky M."/>
            <person name="Bowler C."/>
            <person name="Brownlee C."/>
            <person name="Cock J.M."/>
            <person name="Elias M."/>
            <person name="Gladyshev V.N."/>
            <person name="Groth M."/>
            <person name="Guda C."/>
            <person name="Hadaegh A."/>
            <person name="Iglesias-Rodriguez M.D."/>
            <person name="Jenkins J."/>
            <person name="Jones B.M."/>
            <person name="Lawson T."/>
            <person name="Leese F."/>
            <person name="Lindquist E."/>
            <person name="Lobanov A."/>
            <person name="Lomsadze A."/>
            <person name="Malik S.B."/>
            <person name="Marsh M.E."/>
            <person name="Mackinder L."/>
            <person name="Mock T."/>
            <person name="Mueller-Roeber B."/>
            <person name="Pagarete A."/>
            <person name="Parker M."/>
            <person name="Probert I."/>
            <person name="Quesneville H."/>
            <person name="Raines C."/>
            <person name="Rensing S.A."/>
            <person name="Riano-Pachon D.M."/>
            <person name="Richier S."/>
            <person name="Rokitta S."/>
            <person name="Shiraiwa Y."/>
            <person name="Soanes D.M."/>
            <person name="van der Giezen M."/>
            <person name="Wahlund T.M."/>
            <person name="Williams B."/>
            <person name="Wilson W."/>
            <person name="Wolfe G."/>
            <person name="Wurch L.L."/>
        </authorList>
    </citation>
    <scope>NUCLEOTIDE SEQUENCE</scope>
</reference>
<proteinExistence type="predicted"/>
<accession>A0A0D3K2P4</accession>
<dbReference type="PaxDb" id="2903-EOD30029"/>
<protein>
    <recommendedName>
        <fullName evidence="4">DUF4203 domain-containing protein</fullName>
    </recommendedName>
</protein>
<evidence type="ECO:0000313" key="3">
    <source>
        <dbReference type="Proteomes" id="UP000013827"/>
    </source>
</evidence>
<sequence length="216" mass="23435">MSGTLPLSTRSSHPRAGIRLGAGLALPPLVVGVACGLRVRTSPWTTFFLLGLCVGGVAGFYVYTIIKLFLLELLLVGAVGGGVLGLYLRAKIIPAATALLGAFFFTLGFTYLALVPADSRYARWLTPERAQFDQFTIVPLLVAALLVASRELLRKMWAKASPAISSAYGKVCGKVCGQKKEEGVLSKIGSRVMGKEKSRLQKLQEWWSPPKPWWQL</sequence>
<keyword evidence="1" id="KW-0472">Membrane</keyword>
<name>A0A0D3K2P4_EMIH1</name>